<comment type="caution">
    <text evidence="2">The sequence shown here is derived from an EMBL/GenBank/DDBJ whole genome shotgun (WGS) entry which is preliminary data.</text>
</comment>
<evidence type="ECO:0000256" key="1">
    <source>
        <dbReference type="SAM" id="MobiDB-lite"/>
    </source>
</evidence>
<dbReference type="AlphaFoldDB" id="A0A7J6D0G1"/>
<gene>
    <name evidence="2" type="ORF">G5714_007486</name>
</gene>
<feature type="compositionally biased region" description="Polar residues" evidence="1">
    <location>
        <begin position="207"/>
        <end position="221"/>
    </location>
</feature>
<dbReference type="Proteomes" id="UP000579812">
    <property type="component" value="Unassembled WGS sequence"/>
</dbReference>
<feature type="compositionally biased region" description="Polar residues" evidence="1">
    <location>
        <begin position="109"/>
        <end position="125"/>
    </location>
</feature>
<organism evidence="2 3">
    <name type="scientific">Onychostoma macrolepis</name>
    <dbReference type="NCBI Taxonomy" id="369639"/>
    <lineage>
        <taxon>Eukaryota</taxon>
        <taxon>Metazoa</taxon>
        <taxon>Chordata</taxon>
        <taxon>Craniata</taxon>
        <taxon>Vertebrata</taxon>
        <taxon>Euteleostomi</taxon>
        <taxon>Actinopterygii</taxon>
        <taxon>Neopterygii</taxon>
        <taxon>Teleostei</taxon>
        <taxon>Ostariophysi</taxon>
        <taxon>Cypriniformes</taxon>
        <taxon>Cyprinidae</taxon>
        <taxon>Acrossocheilinae</taxon>
        <taxon>Onychostoma</taxon>
    </lineage>
</organism>
<sequence length="244" mass="27243">MSSQSQQSLFPKPGKSEWKNRKSVQEQIDKFTIIQSGSAYPRSPIIHYIHYFIKAERHPRHRSPPTQECYLPQPGSIRSEWAGQGFLSGRSSLSHRAGTGTEKPVLVDSLNQPQGKMTSGETSLTPLVVGRPSPSFLRPTRFHELLRARGDDVFSDIPVIGRRPRRSATFLNQAPYGRSGRGRDSSPGDPPSRTRGTGTEKPVLVDSLNQPQDDKLTQTVSTELKWMQQYAAAPPEGAERRLKE</sequence>
<name>A0A7J6D0G1_9TELE</name>
<protein>
    <submittedName>
        <fullName evidence="2">Uncharacterized protein</fullName>
    </submittedName>
</protein>
<accession>A0A7J6D0G1</accession>
<feature type="region of interest" description="Disordered" evidence="1">
    <location>
        <begin position="1"/>
        <end position="23"/>
    </location>
</feature>
<evidence type="ECO:0000313" key="3">
    <source>
        <dbReference type="Proteomes" id="UP000579812"/>
    </source>
</evidence>
<proteinExistence type="predicted"/>
<reference evidence="2 3" key="1">
    <citation type="submission" date="2020-04" db="EMBL/GenBank/DDBJ databases">
        <title>Chromosome-level genome assembly of a cyprinid fish Onychostoma macrolepis by integration of Nanopore Sequencing, Bionano and Hi-C technology.</title>
        <authorList>
            <person name="Wang D."/>
        </authorList>
    </citation>
    <scope>NUCLEOTIDE SEQUENCE [LARGE SCALE GENOMIC DNA]</scope>
    <source>
        <strain evidence="2">SWU-2019</strain>
        <tissue evidence="2">Muscle</tissue>
    </source>
</reference>
<feature type="region of interest" description="Disordered" evidence="1">
    <location>
        <begin position="106"/>
        <end position="127"/>
    </location>
</feature>
<feature type="region of interest" description="Disordered" evidence="1">
    <location>
        <begin position="165"/>
        <end position="221"/>
    </location>
</feature>
<evidence type="ECO:0000313" key="2">
    <source>
        <dbReference type="EMBL" id="KAF4112691.1"/>
    </source>
</evidence>
<feature type="compositionally biased region" description="Basic and acidic residues" evidence="1">
    <location>
        <begin position="14"/>
        <end position="23"/>
    </location>
</feature>
<keyword evidence="3" id="KW-1185">Reference proteome</keyword>
<dbReference type="EMBL" id="JAAMOB010000006">
    <property type="protein sequence ID" value="KAF4112691.1"/>
    <property type="molecule type" value="Genomic_DNA"/>
</dbReference>